<dbReference type="PROSITE" id="PS00584">
    <property type="entry name" value="PFKB_KINASES_2"/>
    <property type="match status" value="1"/>
</dbReference>
<evidence type="ECO:0000256" key="1">
    <source>
        <dbReference type="ARBA" id="ARBA00010688"/>
    </source>
</evidence>
<dbReference type="InterPro" id="IPR029056">
    <property type="entry name" value="Ribokinase-like"/>
</dbReference>
<dbReference type="STRING" id="634500.EbC_43850"/>
<proteinExistence type="inferred from homology"/>
<dbReference type="CDD" id="cd01166">
    <property type="entry name" value="KdgK"/>
    <property type="match status" value="1"/>
</dbReference>
<dbReference type="GO" id="GO:0019698">
    <property type="term" value="P:D-galacturonate catabolic process"/>
    <property type="evidence" value="ECO:0007669"/>
    <property type="project" value="TreeGrafter"/>
</dbReference>
<evidence type="ECO:0000256" key="5">
    <source>
        <dbReference type="ARBA" id="ARBA00022840"/>
    </source>
</evidence>
<dbReference type="GO" id="GO:0006974">
    <property type="term" value="P:DNA damage response"/>
    <property type="evidence" value="ECO:0007669"/>
    <property type="project" value="TreeGrafter"/>
</dbReference>
<evidence type="ECO:0000313" key="16">
    <source>
        <dbReference type="EMBL" id="CAX61916.1"/>
    </source>
</evidence>
<evidence type="ECO:0000256" key="13">
    <source>
        <dbReference type="ARBA" id="ARBA00075711"/>
    </source>
</evidence>
<dbReference type="SUPFAM" id="SSF53613">
    <property type="entry name" value="Ribokinase-like"/>
    <property type="match status" value="1"/>
</dbReference>
<dbReference type="GO" id="GO:0005829">
    <property type="term" value="C:cytosol"/>
    <property type="evidence" value="ECO:0007669"/>
    <property type="project" value="TreeGrafter"/>
</dbReference>
<comment type="function">
    <text evidence="10">Catalyzes the phosphorylation of 2-keto-3-deoxygluconate (KDG) to produce 2-keto-3-deoxy-6-phosphogluconate (KDPG).</text>
</comment>
<evidence type="ECO:0000313" key="17">
    <source>
        <dbReference type="Proteomes" id="UP000008793"/>
    </source>
</evidence>
<name>D8ML88_ERWBE</name>
<dbReference type="InterPro" id="IPR050306">
    <property type="entry name" value="PfkB_Carbo_kinase"/>
</dbReference>
<organism evidence="17">
    <name type="scientific">Erwinia billingiae (strain Eb661)</name>
    <dbReference type="NCBI Taxonomy" id="634500"/>
    <lineage>
        <taxon>Bacteria</taxon>
        <taxon>Pseudomonadati</taxon>
        <taxon>Pseudomonadota</taxon>
        <taxon>Gammaproteobacteria</taxon>
        <taxon>Enterobacterales</taxon>
        <taxon>Erwiniaceae</taxon>
        <taxon>Erwinia</taxon>
    </lineage>
</organism>
<protein>
    <recommendedName>
        <fullName evidence="12">2-dehydro-3-deoxygluconokinase</fullName>
        <ecNumber evidence="11">2.7.1.45</ecNumber>
    </recommendedName>
    <alternativeName>
        <fullName evidence="13">2-keto-3-deoxygluconokinase</fullName>
    </alternativeName>
    <alternativeName>
        <fullName evidence="14">3-deoxy-2-oxo-D-gluconate kinase</fullName>
    </alternativeName>
    <alternativeName>
        <fullName evidence="8">KDG kinase</fullName>
    </alternativeName>
</protein>
<comment type="similarity">
    <text evidence="1">Belongs to the carbohydrate kinase PfkB family.</text>
</comment>
<evidence type="ECO:0000256" key="8">
    <source>
        <dbReference type="ARBA" id="ARBA00044254"/>
    </source>
</evidence>
<evidence type="ECO:0000256" key="12">
    <source>
        <dbReference type="ARBA" id="ARBA00067931"/>
    </source>
</evidence>
<accession>D8ML88</accession>
<dbReference type="GO" id="GO:0042840">
    <property type="term" value="P:D-glucuronate catabolic process"/>
    <property type="evidence" value="ECO:0007669"/>
    <property type="project" value="TreeGrafter"/>
</dbReference>
<evidence type="ECO:0000256" key="7">
    <source>
        <dbReference type="ARBA" id="ARBA00043951"/>
    </source>
</evidence>
<dbReference type="PANTHER" id="PTHR43085">
    <property type="entry name" value="HEXOKINASE FAMILY MEMBER"/>
    <property type="match status" value="1"/>
</dbReference>
<comment type="catalytic activity">
    <reaction evidence="9">
        <text>2-dehydro-3-deoxy-D-gluconate + ATP = 2-dehydro-3-deoxy-6-phospho-D-gluconate + ADP + H(+)</text>
        <dbReference type="Rhea" id="RHEA:14797"/>
        <dbReference type="ChEBI" id="CHEBI:15378"/>
        <dbReference type="ChEBI" id="CHEBI:30616"/>
        <dbReference type="ChEBI" id="CHEBI:57569"/>
        <dbReference type="ChEBI" id="CHEBI:57990"/>
        <dbReference type="ChEBI" id="CHEBI:456216"/>
        <dbReference type="EC" id="2.7.1.45"/>
    </reaction>
</comment>
<dbReference type="eggNOG" id="COG0524">
    <property type="taxonomic scope" value="Bacteria"/>
</dbReference>
<dbReference type="KEGG" id="ebi:EbC_43850"/>
<dbReference type="Gene3D" id="3.40.1190.20">
    <property type="match status" value="1"/>
</dbReference>
<dbReference type="EC" id="2.7.1.45" evidence="11"/>
<dbReference type="GO" id="GO:0005524">
    <property type="term" value="F:ATP binding"/>
    <property type="evidence" value="ECO:0007669"/>
    <property type="project" value="UniProtKB-KW"/>
</dbReference>
<dbReference type="Proteomes" id="UP000008793">
    <property type="component" value="Chromosome"/>
</dbReference>
<keyword evidence="5" id="KW-0067">ATP-binding</keyword>
<dbReference type="FunFam" id="3.40.1190.20:FF:000011">
    <property type="entry name" value="2-dehydro-3-deoxygluconokinase, putative"/>
    <property type="match status" value="1"/>
</dbReference>
<evidence type="ECO:0000256" key="2">
    <source>
        <dbReference type="ARBA" id="ARBA00022679"/>
    </source>
</evidence>
<evidence type="ECO:0000256" key="9">
    <source>
        <dbReference type="ARBA" id="ARBA00050729"/>
    </source>
</evidence>
<keyword evidence="6" id="KW-0119">Carbohydrate metabolism</keyword>
<keyword evidence="4 16" id="KW-0418">Kinase</keyword>
<evidence type="ECO:0000256" key="6">
    <source>
        <dbReference type="ARBA" id="ARBA00023277"/>
    </source>
</evidence>
<reference evidence="16 17" key="1">
    <citation type="journal article" date="2010" name="BMC Genomics">
        <title>Genome comparison of the epiphytic bacteria Erwinia billingiae and E. tasmaniensis with the pear pathogen E. pyrifoliae.</title>
        <authorList>
            <person name="Kube M."/>
            <person name="Migdoll A.M."/>
            <person name="Gehring I."/>
            <person name="Heitmann K."/>
            <person name="Mayer Y."/>
            <person name="Kuhl H."/>
            <person name="Knaust F."/>
            <person name="Geider K."/>
            <person name="Reinhardt R."/>
        </authorList>
    </citation>
    <scope>NUCLEOTIDE SEQUENCE [LARGE SCALE GENOMIC DNA]</scope>
    <source>
        <strain evidence="16 17">Eb661</strain>
    </source>
</reference>
<dbReference type="InterPro" id="IPR011611">
    <property type="entry name" value="PfkB_dom"/>
</dbReference>
<evidence type="ECO:0000256" key="3">
    <source>
        <dbReference type="ARBA" id="ARBA00022741"/>
    </source>
</evidence>
<dbReference type="EMBL" id="FP236843">
    <property type="protein sequence ID" value="CAX61916.1"/>
    <property type="molecule type" value="Genomic_DNA"/>
</dbReference>
<dbReference type="GO" id="GO:0008673">
    <property type="term" value="F:2-dehydro-3-deoxygluconokinase activity"/>
    <property type="evidence" value="ECO:0007669"/>
    <property type="project" value="UniProtKB-EC"/>
</dbReference>
<dbReference type="InterPro" id="IPR002173">
    <property type="entry name" value="Carboh/pur_kinase_PfkB_CS"/>
</dbReference>
<comment type="pathway">
    <text evidence="7">Carbohydrate acid metabolism; 2-dehydro-3-deoxy-D-gluconate degradation; D-glyceraldehyde 3-phosphate and pyruvate from 2-dehydro-3-deoxy-D-gluconate: step 1/2.</text>
</comment>
<sequence length="317" mass="34649">MRDELTTMTQKKIAVIGECMIELSQKATDLSRGFGGDTLNTAVYIARQVDPQQLSVDYVTALGTDSFSGEMLAAWQQEQVQTGLIQQMDNKLPGLYVIETDAQGERTFYYWRNDAAARFWLDGERAEDICQQLARFDYLYLSGISLAILSPQSREKLMALLTACRRNGGKIIFDNNYRPRLWPSAEVTQAAYQVMLACTDIAFLTLDDETLLWGEAPVDEVIARTRAAGVSEIVIKRGAESCLVSLADRPLLEVPAVKLPASSVVDTTAAGDSFSAGYLAVRLSGGSAEEAAKRGHLTASTVIQHRGAIIPRSAMPA</sequence>
<evidence type="ECO:0000256" key="14">
    <source>
        <dbReference type="ARBA" id="ARBA00080545"/>
    </source>
</evidence>
<dbReference type="Pfam" id="PF00294">
    <property type="entry name" value="PfkB"/>
    <property type="match status" value="1"/>
</dbReference>
<keyword evidence="2" id="KW-0808">Transferase</keyword>
<keyword evidence="3" id="KW-0547">Nucleotide-binding</keyword>
<feature type="domain" description="Carbohydrate kinase PfkB" evidence="15">
    <location>
        <begin position="11"/>
        <end position="311"/>
    </location>
</feature>
<dbReference type="AlphaFoldDB" id="D8ML88"/>
<evidence type="ECO:0000259" key="15">
    <source>
        <dbReference type="Pfam" id="PF00294"/>
    </source>
</evidence>
<keyword evidence="17" id="KW-1185">Reference proteome</keyword>
<evidence type="ECO:0000256" key="10">
    <source>
        <dbReference type="ARBA" id="ARBA00054997"/>
    </source>
</evidence>
<evidence type="ECO:0000256" key="4">
    <source>
        <dbReference type="ARBA" id="ARBA00022777"/>
    </source>
</evidence>
<dbReference type="PANTHER" id="PTHR43085:SF15">
    <property type="entry name" value="2-DEHYDRO-3-DEOXYGLUCONOKINASE"/>
    <property type="match status" value="1"/>
</dbReference>
<gene>
    <name evidence="16" type="primary">kdgK</name>
    <name evidence="16" type="ordered locus">EbC_43850</name>
</gene>
<evidence type="ECO:0000256" key="11">
    <source>
        <dbReference type="ARBA" id="ARBA00066369"/>
    </source>
</evidence>
<dbReference type="HOGENOM" id="CLU_027634_8_1_6"/>